<dbReference type="AlphaFoldDB" id="A0A2V1MZ06"/>
<keyword evidence="3 6" id="KW-0560">Oxidoreductase</keyword>
<evidence type="ECO:0000259" key="7">
    <source>
        <dbReference type="Pfam" id="PF02525"/>
    </source>
</evidence>
<dbReference type="EMBL" id="QCXQ01000002">
    <property type="protein sequence ID" value="PWG00244.1"/>
    <property type="molecule type" value="Genomic_DNA"/>
</dbReference>
<dbReference type="GO" id="GO:0010181">
    <property type="term" value="F:FMN binding"/>
    <property type="evidence" value="ECO:0007669"/>
    <property type="project" value="UniProtKB-UniRule"/>
</dbReference>
<dbReference type="HAMAP" id="MF_01216">
    <property type="entry name" value="Azoreductase_type1"/>
    <property type="match status" value="1"/>
</dbReference>
<feature type="domain" description="Flavodoxin-like fold" evidence="7">
    <location>
        <begin position="3"/>
        <end position="203"/>
    </location>
</feature>
<dbReference type="InterPro" id="IPR003680">
    <property type="entry name" value="Flavodoxin_fold"/>
</dbReference>
<accession>A0A2V1MZ06</accession>
<comment type="caution">
    <text evidence="8">The sequence shown here is derived from an EMBL/GenBank/DDBJ whole genome shotgun (WGS) entry which is preliminary data.</text>
</comment>
<comment type="function">
    <text evidence="6">Quinone reductase that provides resistance to thiol-specific stress caused by electrophilic quinones.</text>
</comment>
<dbReference type="EC" id="1.7.1.17" evidence="6"/>
<feature type="binding site" evidence="6">
    <location>
        <begin position="17"/>
        <end position="19"/>
    </location>
    <ligand>
        <name>FMN</name>
        <dbReference type="ChEBI" id="CHEBI:58210"/>
    </ligand>
</feature>
<dbReference type="EC" id="1.6.5.-" evidence="6"/>
<dbReference type="InterPro" id="IPR023048">
    <property type="entry name" value="NADH:quinone_OxRdtase_FMN_depd"/>
</dbReference>
<comment type="caution">
    <text evidence="6">Lacks conserved residue(s) required for the propagation of feature annotation.</text>
</comment>
<dbReference type="PANTHER" id="PTHR43741">
    <property type="entry name" value="FMN-DEPENDENT NADH-AZOREDUCTASE 1"/>
    <property type="match status" value="1"/>
</dbReference>
<reference evidence="8 9" key="1">
    <citation type="journal article" date="2018" name="Int. J. Syst. Evol. Microbiol.">
        <title>Lactobacillus bambusae sp. nov., isolated from a traditional fermented Ma-bamboo shoots of Taiwan.</title>
        <authorList>
            <person name="Wang L.-T."/>
        </authorList>
    </citation>
    <scope>NUCLEOTIDE SEQUENCE [LARGE SCALE GENOMIC DNA]</scope>
    <source>
        <strain evidence="8 9">BS-W1</strain>
    </source>
</reference>
<dbReference type="Gene3D" id="3.40.50.360">
    <property type="match status" value="1"/>
</dbReference>
<comment type="subunit">
    <text evidence="6">Homodimer.</text>
</comment>
<evidence type="ECO:0000256" key="4">
    <source>
        <dbReference type="ARBA" id="ARBA00023027"/>
    </source>
</evidence>
<proteinExistence type="inferred from homology"/>
<evidence type="ECO:0000313" key="8">
    <source>
        <dbReference type="EMBL" id="PWG00244.1"/>
    </source>
</evidence>
<dbReference type="Pfam" id="PF02525">
    <property type="entry name" value="Flavodoxin_2"/>
    <property type="match status" value="1"/>
</dbReference>
<evidence type="ECO:0000256" key="5">
    <source>
        <dbReference type="ARBA" id="ARBA00048542"/>
    </source>
</evidence>
<keyword evidence="2 6" id="KW-0288">FMN</keyword>
<protein>
    <recommendedName>
        <fullName evidence="6">FMN dependent NADH:quinone oxidoreductase</fullName>
        <ecNumber evidence="6">1.6.5.-</ecNumber>
    </recommendedName>
    <alternativeName>
        <fullName evidence="6">Azo-dye reductase</fullName>
    </alternativeName>
    <alternativeName>
        <fullName evidence="6">FMN-dependent NADH-azo compound oxidoreductase</fullName>
    </alternativeName>
    <alternativeName>
        <fullName evidence="6">FMN-dependent NADH-azoreductase</fullName>
        <ecNumber evidence="6">1.7.1.17</ecNumber>
    </alternativeName>
</protein>
<feature type="binding site" evidence="6">
    <location>
        <begin position="143"/>
        <end position="146"/>
    </location>
    <ligand>
        <name>FMN</name>
        <dbReference type="ChEBI" id="CHEBI:58210"/>
    </ligand>
</feature>
<comment type="similarity">
    <text evidence="6">Belongs to the azoreductase type 1 family.</text>
</comment>
<dbReference type="InterPro" id="IPR050104">
    <property type="entry name" value="FMN-dep_NADH:Q_OxRdtase_AzoR1"/>
</dbReference>
<dbReference type="GO" id="GO:0009055">
    <property type="term" value="F:electron transfer activity"/>
    <property type="evidence" value="ECO:0007669"/>
    <property type="project" value="UniProtKB-UniRule"/>
</dbReference>
<organism evidence="8 9">
    <name type="scientific">Levilactobacillus bambusae</name>
    <dbReference type="NCBI Taxonomy" id="2024736"/>
    <lineage>
        <taxon>Bacteria</taxon>
        <taxon>Bacillati</taxon>
        <taxon>Bacillota</taxon>
        <taxon>Bacilli</taxon>
        <taxon>Lactobacillales</taxon>
        <taxon>Lactobacillaceae</taxon>
        <taxon>Levilactobacillus</taxon>
    </lineage>
</organism>
<comment type="function">
    <text evidence="6">Also exhibits azoreductase activity. Catalyzes the reductive cleavage of the azo bond in aromatic azo compounds to the corresponding amines.</text>
</comment>
<gene>
    <name evidence="6" type="primary">azoR</name>
    <name evidence="8" type="ORF">DCM90_04730</name>
</gene>
<evidence type="ECO:0000313" key="9">
    <source>
        <dbReference type="Proteomes" id="UP000245080"/>
    </source>
</evidence>
<sequence length="208" mass="23059">MPTLLVIQAHPKTDQPSNSLAVEQTFIDAYTQSHPHDDVIIRDVYADHVPEMNDETFGAWQKMKMNQELTPAEQTLLNRHTDWLTEFTAADKYLFVNPMYNHFLPAELKQYIDVVSVARKTFRYTANGPVGMMIGKKAAHIQSAGGYYHTPENPAGDFGSQYLTSTLAIFGIMDVVDIDIEGADAHPEQAGEILAAAKAEAKTVAATF</sequence>
<evidence type="ECO:0000256" key="6">
    <source>
        <dbReference type="HAMAP-Rule" id="MF_01216"/>
    </source>
</evidence>
<comment type="cofactor">
    <cofactor evidence="6">
        <name>FMN</name>
        <dbReference type="ChEBI" id="CHEBI:58210"/>
    </cofactor>
    <text evidence="6">Binds 1 FMN per subunit.</text>
</comment>
<dbReference type="GO" id="GO:0016652">
    <property type="term" value="F:oxidoreductase activity, acting on NAD(P)H as acceptor"/>
    <property type="evidence" value="ECO:0007669"/>
    <property type="project" value="UniProtKB-UniRule"/>
</dbReference>
<dbReference type="Proteomes" id="UP000245080">
    <property type="component" value="Unassembled WGS sequence"/>
</dbReference>
<keyword evidence="4 6" id="KW-0520">NAD</keyword>
<dbReference type="PANTHER" id="PTHR43741:SF7">
    <property type="entry name" value="FMN-DEPENDENT NADH:QUINONE OXIDOREDUCTASE"/>
    <property type="match status" value="1"/>
</dbReference>
<dbReference type="GO" id="GO:0016655">
    <property type="term" value="F:oxidoreductase activity, acting on NAD(P)H, quinone or similar compound as acceptor"/>
    <property type="evidence" value="ECO:0007669"/>
    <property type="project" value="InterPro"/>
</dbReference>
<dbReference type="OrthoDB" id="9805013at2"/>
<dbReference type="SUPFAM" id="SSF52218">
    <property type="entry name" value="Flavoproteins"/>
    <property type="match status" value="1"/>
</dbReference>
<comment type="catalytic activity">
    <reaction evidence="5">
        <text>N,N-dimethyl-1,4-phenylenediamine + anthranilate + 2 NAD(+) = 2-(4-dimethylaminophenyl)diazenylbenzoate + 2 NADH + 2 H(+)</text>
        <dbReference type="Rhea" id="RHEA:55872"/>
        <dbReference type="ChEBI" id="CHEBI:15378"/>
        <dbReference type="ChEBI" id="CHEBI:15783"/>
        <dbReference type="ChEBI" id="CHEBI:16567"/>
        <dbReference type="ChEBI" id="CHEBI:57540"/>
        <dbReference type="ChEBI" id="CHEBI:57945"/>
        <dbReference type="ChEBI" id="CHEBI:71579"/>
        <dbReference type="EC" id="1.7.1.17"/>
    </reaction>
    <physiologicalReaction direction="right-to-left" evidence="5">
        <dbReference type="Rhea" id="RHEA:55874"/>
    </physiologicalReaction>
</comment>
<evidence type="ECO:0000256" key="1">
    <source>
        <dbReference type="ARBA" id="ARBA00022630"/>
    </source>
</evidence>
<dbReference type="InterPro" id="IPR029039">
    <property type="entry name" value="Flavoprotein-like_sf"/>
</dbReference>
<keyword evidence="1 6" id="KW-0285">Flavoprotein</keyword>
<evidence type="ECO:0000256" key="2">
    <source>
        <dbReference type="ARBA" id="ARBA00022643"/>
    </source>
</evidence>
<comment type="catalytic activity">
    <reaction evidence="6">
        <text>2 a quinone + NADH + H(+) = 2 a 1,4-benzosemiquinone + NAD(+)</text>
        <dbReference type="Rhea" id="RHEA:65952"/>
        <dbReference type="ChEBI" id="CHEBI:15378"/>
        <dbReference type="ChEBI" id="CHEBI:57540"/>
        <dbReference type="ChEBI" id="CHEBI:57945"/>
        <dbReference type="ChEBI" id="CHEBI:132124"/>
        <dbReference type="ChEBI" id="CHEBI:134225"/>
    </reaction>
</comment>
<evidence type="ECO:0000256" key="3">
    <source>
        <dbReference type="ARBA" id="ARBA00023002"/>
    </source>
</evidence>
<name>A0A2V1MZ06_9LACO</name>
<keyword evidence="9" id="KW-1185">Reference proteome</keyword>
<dbReference type="RefSeq" id="WP_109250191.1">
    <property type="nucleotide sequence ID" value="NZ_QCXQ01000002.1"/>
</dbReference>